<comment type="similarity">
    <text evidence="1 2">Belongs to the RTX toxin acyltransferase family.</text>
</comment>
<evidence type="ECO:0000313" key="3">
    <source>
        <dbReference type="EMBL" id="KUF11978.1"/>
    </source>
</evidence>
<dbReference type="EMBL" id="LPXO01000002">
    <property type="protein sequence ID" value="KUF11978.1"/>
    <property type="molecule type" value="Genomic_DNA"/>
</dbReference>
<comment type="caution">
    <text evidence="3">The sequence shown here is derived from an EMBL/GenBank/DDBJ whole genome shotgun (WGS) entry which is preliminary data.</text>
</comment>
<dbReference type="RefSeq" id="WP_058861096.1">
    <property type="nucleotide sequence ID" value="NZ_LPXO01000002.1"/>
</dbReference>
<protein>
    <recommendedName>
        <fullName evidence="2">RTX toxin-activating lysine-acyltransferase</fullName>
        <ecNumber evidence="2">2.3.1.-</ecNumber>
    </recommendedName>
</protein>
<proteinExistence type="inferred from homology"/>
<keyword evidence="2" id="KW-0963">Cytoplasm</keyword>
<reference evidence="3 4" key="1">
    <citation type="submission" date="2015-12" db="EMBL/GenBank/DDBJ databases">
        <authorList>
            <person name="Shamseldin A."/>
            <person name="Moawad H."/>
            <person name="Abd El-Rahim W.M."/>
            <person name="Sadowsky M.J."/>
        </authorList>
    </citation>
    <scope>NUCLEOTIDE SEQUENCE [LARGE SCALE GENOMIC DNA]</scope>
    <source>
        <strain evidence="3 4">SJ5A-1</strain>
    </source>
</reference>
<comment type="function">
    <text evidence="2">Involved in fatty acylation of protoxin at internal lysine residues, thereby converting it to the active toxin.</text>
</comment>
<evidence type="ECO:0000313" key="4">
    <source>
        <dbReference type="Proteomes" id="UP000054396"/>
    </source>
</evidence>
<dbReference type="GO" id="GO:0016746">
    <property type="term" value="F:acyltransferase activity"/>
    <property type="evidence" value="ECO:0007669"/>
    <property type="project" value="UniProtKB-UniRule"/>
</dbReference>
<keyword evidence="4" id="KW-1185">Reference proteome</keyword>
<dbReference type="Pfam" id="PF02794">
    <property type="entry name" value="HlyC"/>
    <property type="match status" value="1"/>
</dbReference>
<dbReference type="EC" id="2.3.1.-" evidence="2"/>
<sequence length="162" mass="18016">MNLTAETSDPRRDPDAYDRNLGRLALLGATTATFGRHRLDHAVSILHGALMTGQFRIYLDEAGRPAGALIWAMLSEEMAETYLETGRLPDVAAWTSGPDLWLLSIIAQGPVVKQVVQDAFGPLFRAHERAFVLRPSKRGDRRVVAFTRDGVKVVRRLPPVRE</sequence>
<keyword evidence="2" id="KW-0808">Transferase</keyword>
<dbReference type="GO" id="GO:0005737">
    <property type="term" value="C:cytoplasm"/>
    <property type="evidence" value="ECO:0007669"/>
    <property type="project" value="UniProtKB-SubCell"/>
</dbReference>
<organism evidence="3 4">
    <name type="scientific">Pseudoponticoccus marisrubri</name>
    <dbReference type="NCBI Taxonomy" id="1685382"/>
    <lineage>
        <taxon>Bacteria</taxon>
        <taxon>Pseudomonadati</taxon>
        <taxon>Pseudomonadota</taxon>
        <taxon>Alphaproteobacteria</taxon>
        <taxon>Rhodobacterales</taxon>
        <taxon>Roseobacteraceae</taxon>
        <taxon>Pseudoponticoccus</taxon>
    </lineage>
</organism>
<comment type="subcellular location">
    <subcellularLocation>
        <location evidence="2">Cytoplasm</location>
    </subcellularLocation>
</comment>
<gene>
    <name evidence="3" type="ORF">AVJ23_05215</name>
</gene>
<dbReference type="GO" id="GO:0031640">
    <property type="term" value="P:killing of cells of another organism"/>
    <property type="evidence" value="ECO:0007669"/>
    <property type="project" value="UniProtKB-KW"/>
</dbReference>
<dbReference type="AlphaFoldDB" id="A0A0W7WN44"/>
<dbReference type="OrthoDB" id="5431564at2"/>
<dbReference type="InterPro" id="IPR003996">
    <property type="entry name" value="RTX_toxin-activating_protC_bac"/>
</dbReference>
<keyword evidence="2" id="KW-0012">Acyltransferase</keyword>
<keyword evidence="2" id="KW-0204">Cytolysis</keyword>
<name>A0A0W7WN44_9RHOB</name>
<evidence type="ECO:0000256" key="1">
    <source>
        <dbReference type="ARBA" id="ARBA00005686"/>
    </source>
</evidence>
<dbReference type="Proteomes" id="UP000054396">
    <property type="component" value="Unassembled WGS sequence"/>
</dbReference>
<evidence type="ECO:0000256" key="2">
    <source>
        <dbReference type="RuleBase" id="RU368102"/>
    </source>
</evidence>
<dbReference type="GO" id="GO:0009404">
    <property type="term" value="P:toxin metabolic process"/>
    <property type="evidence" value="ECO:0007669"/>
    <property type="project" value="UniProtKB-UniRule"/>
</dbReference>
<accession>A0A0W7WN44</accession>